<dbReference type="Proteomes" id="UP001501081">
    <property type="component" value="Unassembled WGS sequence"/>
</dbReference>
<sequence length="196" mass="22454">MTMILLGVLGAGKSHAKVQNVNLMKQVELDNQGALKITPTSASSKDDFNFLMGKWTVKNRKLRSRLSGSKEWDEFDSVLELREILMGIGNRETFTATIGGKPYEAIALRLFNPKTLLWTDYWADSNDGILDKHPVVGSFEGKVGSFFTRDEFKGKAILVLYQWDYSAPDHPQWRQAYSQDNGAHWEWNWYMDLSRI</sequence>
<dbReference type="EMBL" id="BAABAK010000009">
    <property type="protein sequence ID" value="GAA3965037.1"/>
    <property type="molecule type" value="Genomic_DNA"/>
</dbReference>
<proteinExistence type="predicted"/>
<reference evidence="2" key="1">
    <citation type="journal article" date="2019" name="Int. J. Syst. Evol. Microbiol.">
        <title>The Global Catalogue of Microorganisms (GCM) 10K type strain sequencing project: providing services to taxonomists for standard genome sequencing and annotation.</title>
        <authorList>
            <consortium name="The Broad Institute Genomics Platform"/>
            <consortium name="The Broad Institute Genome Sequencing Center for Infectious Disease"/>
            <person name="Wu L."/>
            <person name="Ma J."/>
        </authorList>
    </citation>
    <scope>NUCLEOTIDE SEQUENCE [LARGE SCALE GENOMIC DNA]</scope>
    <source>
        <strain evidence="2">JCM 17338</strain>
    </source>
</reference>
<accession>A0ABP7PG63</accession>
<organism evidence="1 2">
    <name type="scientific">Pedobacter ginsengiterrae</name>
    <dbReference type="NCBI Taxonomy" id="871696"/>
    <lineage>
        <taxon>Bacteria</taxon>
        <taxon>Pseudomonadati</taxon>
        <taxon>Bacteroidota</taxon>
        <taxon>Sphingobacteriia</taxon>
        <taxon>Sphingobacteriales</taxon>
        <taxon>Sphingobacteriaceae</taxon>
        <taxon>Pedobacter</taxon>
    </lineage>
</organism>
<name>A0ABP7PG63_9SPHI</name>
<evidence type="ECO:0000313" key="2">
    <source>
        <dbReference type="Proteomes" id="UP001501081"/>
    </source>
</evidence>
<evidence type="ECO:0008006" key="3">
    <source>
        <dbReference type="Google" id="ProtNLM"/>
    </source>
</evidence>
<protein>
    <recommendedName>
        <fullName evidence="3">DUF1579 domain-containing protein</fullName>
    </recommendedName>
</protein>
<keyword evidence="2" id="KW-1185">Reference proteome</keyword>
<gene>
    <name evidence="1" type="ORF">GCM10022246_17660</name>
</gene>
<evidence type="ECO:0000313" key="1">
    <source>
        <dbReference type="EMBL" id="GAA3965037.1"/>
    </source>
</evidence>
<comment type="caution">
    <text evidence="1">The sequence shown here is derived from an EMBL/GenBank/DDBJ whole genome shotgun (WGS) entry which is preliminary data.</text>
</comment>